<keyword evidence="8" id="KW-1185">Reference proteome</keyword>
<evidence type="ECO:0000256" key="1">
    <source>
        <dbReference type="ARBA" id="ARBA00012220"/>
    </source>
</evidence>
<dbReference type="OrthoDB" id="6264676at2759"/>
<dbReference type="Proteomes" id="UP000267029">
    <property type="component" value="Unassembled WGS sequence"/>
</dbReference>
<evidence type="ECO:0000256" key="3">
    <source>
        <dbReference type="ARBA" id="ARBA00022684"/>
    </source>
</evidence>
<dbReference type="GO" id="GO:0004357">
    <property type="term" value="F:glutamate-cysteine ligase activity"/>
    <property type="evidence" value="ECO:0007669"/>
    <property type="project" value="UniProtKB-UniRule"/>
</dbReference>
<dbReference type="GO" id="GO:0006750">
    <property type="term" value="P:glutathione biosynthetic process"/>
    <property type="evidence" value="ECO:0007669"/>
    <property type="project" value="UniProtKB-UniRule"/>
</dbReference>
<dbReference type="PANTHER" id="PTHR11164">
    <property type="entry name" value="GLUTAMATE CYSTEINE LIGASE"/>
    <property type="match status" value="1"/>
</dbReference>
<accession>A0A0R3U8S6</accession>
<gene>
    <name evidence="7" type="ORF">MCOS_LOCUS3303</name>
</gene>
<name>A0A0R3U8S6_MESCO</name>
<dbReference type="STRING" id="53468.A0A0R3U8S6"/>
<dbReference type="InterPro" id="IPR004308">
    <property type="entry name" value="GCS"/>
</dbReference>
<evidence type="ECO:0000256" key="2">
    <source>
        <dbReference type="ARBA" id="ARBA00022598"/>
    </source>
</evidence>
<dbReference type="Pfam" id="PF03074">
    <property type="entry name" value="GCS"/>
    <property type="match status" value="1"/>
</dbReference>
<dbReference type="GO" id="GO:0017109">
    <property type="term" value="C:glutamate-cysteine ligase complex"/>
    <property type="evidence" value="ECO:0007669"/>
    <property type="project" value="TreeGrafter"/>
</dbReference>
<evidence type="ECO:0000313" key="9">
    <source>
        <dbReference type="WBParaSite" id="MCOS_0000330201-mRNA-1"/>
    </source>
</evidence>
<evidence type="ECO:0000256" key="6">
    <source>
        <dbReference type="RuleBase" id="RU367135"/>
    </source>
</evidence>
<keyword evidence="2 6" id="KW-0436">Ligase</keyword>
<comment type="pathway">
    <text evidence="6">Sulfur metabolism; glutathione biosynthesis; glutathione from L-cysteine and L-glutamate: step 1/2.</text>
</comment>
<reference evidence="9" key="1">
    <citation type="submission" date="2017-02" db="UniProtKB">
        <authorList>
            <consortium name="WormBaseParasite"/>
        </authorList>
    </citation>
    <scope>IDENTIFICATION</scope>
</reference>
<dbReference type="Gene3D" id="3.30.590.50">
    <property type="match status" value="1"/>
</dbReference>
<evidence type="ECO:0000256" key="5">
    <source>
        <dbReference type="ARBA" id="ARBA00022840"/>
    </source>
</evidence>
<reference evidence="7 8" key="2">
    <citation type="submission" date="2018-10" db="EMBL/GenBank/DDBJ databases">
        <authorList>
            <consortium name="Pathogen Informatics"/>
        </authorList>
    </citation>
    <scope>NUCLEOTIDE SEQUENCE [LARGE SCALE GENOMIC DNA]</scope>
</reference>
<dbReference type="UniPathway" id="UPA00142">
    <property type="reaction ID" value="UER00209"/>
</dbReference>
<evidence type="ECO:0000256" key="4">
    <source>
        <dbReference type="ARBA" id="ARBA00022741"/>
    </source>
</evidence>
<organism evidence="9">
    <name type="scientific">Mesocestoides corti</name>
    <name type="common">Flatworm</name>
    <dbReference type="NCBI Taxonomy" id="53468"/>
    <lineage>
        <taxon>Eukaryota</taxon>
        <taxon>Metazoa</taxon>
        <taxon>Spiralia</taxon>
        <taxon>Lophotrochozoa</taxon>
        <taxon>Platyhelminthes</taxon>
        <taxon>Cestoda</taxon>
        <taxon>Eucestoda</taxon>
        <taxon>Cyclophyllidea</taxon>
        <taxon>Mesocestoididae</taxon>
        <taxon>Mesocestoides</taxon>
    </lineage>
</organism>
<comment type="similarity">
    <text evidence="6">Belongs to the glutamate--cysteine ligase type 3 family.</text>
</comment>
<comment type="catalytic activity">
    <reaction evidence="6">
        <text>L-cysteine + L-glutamate + ATP = gamma-L-glutamyl-L-cysteine + ADP + phosphate + H(+)</text>
        <dbReference type="Rhea" id="RHEA:13285"/>
        <dbReference type="ChEBI" id="CHEBI:15378"/>
        <dbReference type="ChEBI" id="CHEBI:29985"/>
        <dbReference type="ChEBI" id="CHEBI:30616"/>
        <dbReference type="ChEBI" id="CHEBI:35235"/>
        <dbReference type="ChEBI" id="CHEBI:43474"/>
        <dbReference type="ChEBI" id="CHEBI:58173"/>
        <dbReference type="ChEBI" id="CHEBI:456216"/>
        <dbReference type="EC" id="6.3.2.2"/>
    </reaction>
</comment>
<dbReference type="AlphaFoldDB" id="A0A0R3U8S6"/>
<protein>
    <recommendedName>
        <fullName evidence="1 6">Glutamate--cysteine ligase</fullName>
        <ecNumber evidence="1 6">6.3.2.2</ecNumber>
    </recommendedName>
    <alternativeName>
        <fullName evidence="6">Gamma-ECS</fullName>
    </alternativeName>
    <alternativeName>
        <fullName evidence="6">Gamma-glutamylcysteine synthetase</fullName>
    </alternativeName>
</protein>
<sequence>MALSAATPAIRGYLLDTDCRWDIVSASVDDRTEEERGLKVISPVPANCIALTSLN</sequence>
<proteinExistence type="inferred from homology"/>
<dbReference type="PANTHER" id="PTHR11164:SF0">
    <property type="entry name" value="GLUTAMATE--CYSTEINE LIGASE CATALYTIC SUBUNIT"/>
    <property type="match status" value="1"/>
</dbReference>
<dbReference type="GO" id="GO:0005524">
    <property type="term" value="F:ATP binding"/>
    <property type="evidence" value="ECO:0007669"/>
    <property type="project" value="UniProtKB-UniRule"/>
</dbReference>
<dbReference type="WBParaSite" id="MCOS_0000330201-mRNA-1">
    <property type="protein sequence ID" value="MCOS_0000330201-mRNA-1"/>
    <property type="gene ID" value="MCOS_0000330201"/>
</dbReference>
<evidence type="ECO:0000313" key="7">
    <source>
        <dbReference type="EMBL" id="VDD77300.1"/>
    </source>
</evidence>
<keyword evidence="3 6" id="KW-0317">Glutathione biosynthesis</keyword>
<evidence type="ECO:0000313" key="8">
    <source>
        <dbReference type="Proteomes" id="UP000267029"/>
    </source>
</evidence>
<keyword evidence="5 6" id="KW-0067">ATP-binding</keyword>
<dbReference type="EMBL" id="UXSR01000724">
    <property type="protein sequence ID" value="VDD77300.1"/>
    <property type="molecule type" value="Genomic_DNA"/>
</dbReference>
<dbReference type="EC" id="6.3.2.2" evidence="1 6"/>
<keyword evidence="4 6" id="KW-0547">Nucleotide-binding</keyword>